<dbReference type="AlphaFoldDB" id="A0A510G673"/>
<dbReference type="PANTHER" id="PTHR43356:SF2">
    <property type="entry name" value="PHOSPHATE ACETYLTRANSFERASE"/>
    <property type="match status" value="1"/>
</dbReference>
<dbReference type="KEGG" id="ras:RAS_01010"/>
<name>A0A510G673_9RICK</name>
<dbReference type="InterPro" id="IPR050500">
    <property type="entry name" value="Phos_Acetyltrans/Butyryltrans"/>
</dbReference>
<proteinExistence type="predicted"/>
<evidence type="ECO:0000313" key="1">
    <source>
        <dbReference type="EMBL" id="BBJ30992.1"/>
    </source>
</evidence>
<dbReference type="SUPFAM" id="SSF53659">
    <property type="entry name" value="Isocitrate/Isopropylmalate dehydrogenase-like"/>
    <property type="match status" value="1"/>
</dbReference>
<evidence type="ECO:0000313" key="2">
    <source>
        <dbReference type="Proteomes" id="UP000321183"/>
    </source>
</evidence>
<evidence type="ECO:0008006" key="3">
    <source>
        <dbReference type="Google" id="ProtNLM"/>
    </source>
</evidence>
<dbReference type="EMBL" id="AP019563">
    <property type="protein sequence ID" value="BBJ30992.1"/>
    <property type="molecule type" value="Genomic_DNA"/>
</dbReference>
<reference evidence="1 2" key="1">
    <citation type="submission" date="2019-04" db="EMBL/GenBank/DDBJ databases">
        <title>Draft genome sequence of Rickettsia asiatica Maytaro1284.</title>
        <authorList>
            <person name="Thu M."/>
            <person name="Qiu Y."/>
            <person name="Nakao R."/>
        </authorList>
    </citation>
    <scope>NUCLEOTIDE SEQUENCE [LARGE SCALE GENOMIC DNA]</scope>
    <source>
        <strain evidence="1 2">Maytaro1284</strain>
    </source>
</reference>
<accession>A0A510G673</accession>
<dbReference type="Proteomes" id="UP000321183">
    <property type="component" value="Chromosome"/>
</dbReference>
<dbReference type="Gene3D" id="3.40.718.10">
    <property type="entry name" value="Isopropylmalate Dehydrogenase"/>
    <property type="match status" value="1"/>
</dbReference>
<dbReference type="PANTHER" id="PTHR43356">
    <property type="entry name" value="PHOSPHATE ACETYLTRANSFERASE"/>
    <property type="match status" value="1"/>
</dbReference>
<sequence length="148" mass="16562">MLRADGFKPVKTAVVHLIDKESLLGAVRAAQLDVIKPILIGPQYKIESVAKVNNVDLEDYQVINVEHSHEAAKKSRRTCKEKRSCGYYEKGSLHTDELMSAVVHKENGLRTERRISHAFLMAVATFPKPFIITDAAINIRPTLKISVI</sequence>
<keyword evidence="2" id="KW-1185">Reference proteome</keyword>
<organism evidence="1 2">
    <name type="scientific">Rickettsia asiatica</name>
    <dbReference type="NCBI Taxonomy" id="238800"/>
    <lineage>
        <taxon>Bacteria</taxon>
        <taxon>Pseudomonadati</taxon>
        <taxon>Pseudomonadota</taxon>
        <taxon>Alphaproteobacteria</taxon>
        <taxon>Rickettsiales</taxon>
        <taxon>Rickettsiaceae</taxon>
        <taxon>Rickettsieae</taxon>
        <taxon>Rickettsia</taxon>
        <taxon>spotted fever group</taxon>
    </lineage>
</organism>
<protein>
    <recommendedName>
        <fullName evidence="3">Phosphate acetyl/butaryl transferase domain-containing protein</fullName>
    </recommendedName>
</protein>
<gene>
    <name evidence="1" type="ORF">RAS_01010</name>
</gene>